<comment type="caution">
    <text evidence="2">The sequence shown here is derived from an EMBL/GenBank/DDBJ whole genome shotgun (WGS) entry which is preliminary data.</text>
</comment>
<dbReference type="Proteomes" id="UP000748756">
    <property type="component" value="Unassembled WGS sequence"/>
</dbReference>
<feature type="compositionally biased region" description="Basic and acidic residues" evidence="1">
    <location>
        <begin position="101"/>
        <end position="117"/>
    </location>
</feature>
<evidence type="ECO:0000256" key="1">
    <source>
        <dbReference type="SAM" id="MobiDB-lite"/>
    </source>
</evidence>
<feature type="compositionally biased region" description="Low complexity" evidence="1">
    <location>
        <begin position="290"/>
        <end position="299"/>
    </location>
</feature>
<feature type="region of interest" description="Disordered" evidence="1">
    <location>
        <begin position="1"/>
        <end position="27"/>
    </location>
</feature>
<proteinExistence type="predicted"/>
<evidence type="ECO:0000313" key="2">
    <source>
        <dbReference type="EMBL" id="KAF9155152.1"/>
    </source>
</evidence>
<accession>A0A9P5VEK5</accession>
<feature type="compositionally biased region" description="Polar residues" evidence="1">
    <location>
        <begin position="8"/>
        <end position="24"/>
    </location>
</feature>
<feature type="compositionally biased region" description="Low complexity" evidence="1">
    <location>
        <begin position="583"/>
        <end position="626"/>
    </location>
</feature>
<feature type="compositionally biased region" description="Polar residues" evidence="1">
    <location>
        <begin position="643"/>
        <end position="657"/>
    </location>
</feature>
<dbReference type="OrthoDB" id="2504266at2759"/>
<sequence>MSFRAPEQLQQPTEAQDGPNTETDSVIRYSREFLMACAESPLVQRPEALPPTSEWFGEIIKEEPEQNNGIRKVPSKTTMPDRIVLGPPKMSFASSSLGGLKRSDDGLSGFKKPEGRTPRGPPSILEQGFGRETIEKLSSHKLPKVTPKDITGLLSGMERRRMDAPRSNNSSLTGLRQSSSLSGSRMGGVTTTRTSGQMMSSSNNPLLSNGNGGSSAGLASRVQRSDAPEWMSYNPDSDGAAKEGDDGGDQPAFVDDIQAWKARMKEHERREKEKELNQGQSRADPKGPSRADSSSSWRSGGLGAQAGDDDKTTGDAKGTPTLEKSLGRSMLSNEPIQDIDMFFSPGGIDLSKTFDASTAFDKFLSQHTIAASTAEDSLQQKPVRKTDGSRFARFFAEDEPEPIKEPEQPRSNNDMPGKQLSLDQLFQSHAPNTAAASAPPPLGRMPSEAEILQSMKGVQSPPAKPDDRNEQMDDAFGFSKIMAALSKPPLSNPESLASLSPVSSRPATLPMGQDGPAPADHSKLNTPPGLSATFQDPSIVSYQAKPATLLDTLMTGSNETAVSLNTTQAVSSPAPIENAAGQTSTAPLTSTTSTPIITAAPITSTSATTSTSPTTTAAPVTEAPRPASRPVQVAFGGGIPTSVYRQLSGKTDGQKSASPLIRPLNSANGSNINGGGSSPSLSSPSVNSPRQFNAQIAQPAQQAPPHQPQQQQQQQLPSMQQQSQSPQVPQQQMNKNFGPYSQGPGPMLHSPVMDPRMGPMFPNGGPSPMGGHGHGMENDPQGFFHGMPMQRPPQGVPPPFGQQMPPFSQQMHVSGPGDFMPPHPGQMVGMPPFGAPMHPGMFPMNPVEMLMHRGPGGPPPPRPMPGMGPGPGPNHFVPNNFGHPMSGMPHHGLPMNPPFFPPQVSKPMMTREEFERRNRQQ</sequence>
<organism evidence="2 3">
    <name type="scientific">Linnemannia schmuckeri</name>
    <dbReference type="NCBI Taxonomy" id="64567"/>
    <lineage>
        <taxon>Eukaryota</taxon>
        <taxon>Fungi</taxon>
        <taxon>Fungi incertae sedis</taxon>
        <taxon>Mucoromycota</taxon>
        <taxon>Mortierellomycotina</taxon>
        <taxon>Mortierellomycetes</taxon>
        <taxon>Mortierellales</taxon>
        <taxon>Mortierellaceae</taxon>
        <taxon>Linnemannia</taxon>
    </lineage>
</organism>
<feature type="region of interest" description="Disordered" evidence="1">
    <location>
        <begin position="58"/>
        <end position="333"/>
    </location>
</feature>
<feature type="region of interest" description="Disordered" evidence="1">
    <location>
        <begin position="370"/>
        <end position="537"/>
    </location>
</feature>
<keyword evidence="3" id="KW-1185">Reference proteome</keyword>
<feature type="region of interest" description="Disordered" evidence="1">
    <location>
        <begin position="568"/>
        <end position="754"/>
    </location>
</feature>
<reference evidence="2" key="1">
    <citation type="journal article" date="2020" name="Fungal Divers.">
        <title>Resolving the Mortierellaceae phylogeny through synthesis of multi-gene phylogenetics and phylogenomics.</title>
        <authorList>
            <person name="Vandepol N."/>
            <person name="Liber J."/>
            <person name="Desiro A."/>
            <person name="Na H."/>
            <person name="Kennedy M."/>
            <person name="Barry K."/>
            <person name="Grigoriev I.V."/>
            <person name="Miller A.N."/>
            <person name="O'Donnell K."/>
            <person name="Stajich J.E."/>
            <person name="Bonito G."/>
        </authorList>
    </citation>
    <scope>NUCLEOTIDE SEQUENCE</scope>
    <source>
        <strain evidence="2">NRRL 6426</strain>
    </source>
</reference>
<feature type="compositionally biased region" description="Polar residues" evidence="1">
    <location>
        <begin position="370"/>
        <end position="380"/>
    </location>
</feature>
<feature type="compositionally biased region" description="Low complexity" evidence="1">
    <location>
        <begin position="170"/>
        <end position="188"/>
    </location>
</feature>
<gene>
    <name evidence="2" type="ORF">BG015_010855</name>
</gene>
<feature type="compositionally biased region" description="Low complexity" evidence="1">
    <location>
        <begin position="200"/>
        <end position="209"/>
    </location>
</feature>
<feature type="compositionally biased region" description="Polar residues" evidence="1">
    <location>
        <begin position="189"/>
        <end position="199"/>
    </location>
</feature>
<evidence type="ECO:0000313" key="3">
    <source>
        <dbReference type="Proteomes" id="UP000748756"/>
    </source>
</evidence>
<dbReference type="AlphaFoldDB" id="A0A9P5VEK5"/>
<feature type="region of interest" description="Disordered" evidence="1">
    <location>
        <begin position="900"/>
        <end position="921"/>
    </location>
</feature>
<feature type="compositionally biased region" description="Basic and acidic residues" evidence="1">
    <location>
        <begin position="263"/>
        <end position="276"/>
    </location>
</feature>
<name>A0A9P5VEK5_9FUNG</name>
<feature type="compositionally biased region" description="Basic and acidic residues" evidence="1">
    <location>
        <begin position="909"/>
        <end position="921"/>
    </location>
</feature>
<dbReference type="EMBL" id="JAAAUQ010000080">
    <property type="protein sequence ID" value="KAF9155152.1"/>
    <property type="molecule type" value="Genomic_DNA"/>
</dbReference>
<feature type="compositionally biased region" description="Polar residues" evidence="1">
    <location>
        <begin position="492"/>
        <end position="506"/>
    </location>
</feature>
<protein>
    <submittedName>
        <fullName evidence="2">Uncharacterized protein</fullName>
    </submittedName>
</protein>
<feature type="compositionally biased region" description="Low complexity" evidence="1">
    <location>
        <begin position="678"/>
        <end position="732"/>
    </location>
</feature>